<name>A0AAD9ZR37_9ROSI</name>
<reference evidence="1" key="1">
    <citation type="journal article" date="2023" name="Plant J.">
        <title>Genome sequences and population genomics provide insights into the demographic history, inbreeding, and mutation load of two 'living fossil' tree species of Dipteronia.</title>
        <authorList>
            <person name="Feng Y."/>
            <person name="Comes H.P."/>
            <person name="Chen J."/>
            <person name="Zhu S."/>
            <person name="Lu R."/>
            <person name="Zhang X."/>
            <person name="Li P."/>
            <person name="Qiu J."/>
            <person name="Olsen K.M."/>
            <person name="Qiu Y."/>
        </authorList>
    </citation>
    <scope>NUCLEOTIDE SEQUENCE</scope>
    <source>
        <strain evidence="1">NBL</strain>
    </source>
</reference>
<evidence type="ECO:0000313" key="2">
    <source>
        <dbReference type="Proteomes" id="UP001281410"/>
    </source>
</evidence>
<proteinExistence type="predicted"/>
<dbReference type="Proteomes" id="UP001281410">
    <property type="component" value="Unassembled WGS sequence"/>
</dbReference>
<dbReference type="EMBL" id="JANJYJ010000009">
    <property type="protein sequence ID" value="KAK3188864.1"/>
    <property type="molecule type" value="Genomic_DNA"/>
</dbReference>
<evidence type="ECO:0000313" key="1">
    <source>
        <dbReference type="EMBL" id="KAK3188864.1"/>
    </source>
</evidence>
<sequence>MSSVVDQGVLDVDYALDSEKPDELNDETNDEDMAFYDAWKSDSTEEFFKVVEERFKTVDKSLARTLMAEVDYNEI</sequence>
<comment type="caution">
    <text evidence="1">The sequence shown here is derived from an EMBL/GenBank/DDBJ whole genome shotgun (WGS) entry which is preliminary data.</text>
</comment>
<dbReference type="AlphaFoldDB" id="A0AAD9ZR37"/>
<accession>A0AAD9ZR37</accession>
<keyword evidence="2" id="KW-1185">Reference proteome</keyword>
<protein>
    <submittedName>
        <fullName evidence="1">Uncharacterized protein</fullName>
    </submittedName>
</protein>
<organism evidence="1 2">
    <name type="scientific">Dipteronia sinensis</name>
    <dbReference type="NCBI Taxonomy" id="43782"/>
    <lineage>
        <taxon>Eukaryota</taxon>
        <taxon>Viridiplantae</taxon>
        <taxon>Streptophyta</taxon>
        <taxon>Embryophyta</taxon>
        <taxon>Tracheophyta</taxon>
        <taxon>Spermatophyta</taxon>
        <taxon>Magnoliopsida</taxon>
        <taxon>eudicotyledons</taxon>
        <taxon>Gunneridae</taxon>
        <taxon>Pentapetalae</taxon>
        <taxon>rosids</taxon>
        <taxon>malvids</taxon>
        <taxon>Sapindales</taxon>
        <taxon>Sapindaceae</taxon>
        <taxon>Hippocastanoideae</taxon>
        <taxon>Acereae</taxon>
        <taxon>Dipteronia</taxon>
    </lineage>
</organism>
<gene>
    <name evidence="1" type="ORF">Dsin_028425</name>
</gene>